<keyword evidence="2" id="KW-1185">Reference proteome</keyword>
<gene>
    <name evidence="1" type="ORF">MANY_14080</name>
</gene>
<proteinExistence type="predicted"/>
<dbReference type="KEGG" id="many:MANY_14080"/>
<dbReference type="Proteomes" id="UP000467249">
    <property type="component" value="Chromosome"/>
</dbReference>
<dbReference type="RefSeq" id="WP_163803584.1">
    <property type="nucleotide sequence ID" value="NZ_AP022620.1"/>
</dbReference>
<name>A0A6N4WA36_9MYCO</name>
<accession>A0A6N4WA36</accession>
<dbReference type="EMBL" id="AP022620">
    <property type="protein sequence ID" value="BBZ76071.1"/>
    <property type="molecule type" value="Genomic_DNA"/>
</dbReference>
<evidence type="ECO:0000313" key="1">
    <source>
        <dbReference type="EMBL" id="BBZ76071.1"/>
    </source>
</evidence>
<dbReference type="AlphaFoldDB" id="A0A6N4WA36"/>
<evidence type="ECO:0000313" key="2">
    <source>
        <dbReference type="Proteomes" id="UP000467249"/>
    </source>
</evidence>
<sequence>MNDFADERRYAWRMIRAARRGQPRTELVALLDKALEAGLDRAELVAELADLGGRFFALCDLQTTVCYDIDADDAQTCLN</sequence>
<organism evidence="1 2">
    <name type="scientific">Mycolicibacterium anyangense</name>
    <dbReference type="NCBI Taxonomy" id="1431246"/>
    <lineage>
        <taxon>Bacteria</taxon>
        <taxon>Bacillati</taxon>
        <taxon>Actinomycetota</taxon>
        <taxon>Actinomycetes</taxon>
        <taxon>Mycobacteriales</taxon>
        <taxon>Mycobacteriaceae</taxon>
        <taxon>Mycolicibacterium</taxon>
    </lineage>
</organism>
<protein>
    <submittedName>
        <fullName evidence="1">Uncharacterized protein</fullName>
    </submittedName>
</protein>
<reference evidence="1 2" key="1">
    <citation type="journal article" date="2019" name="Emerg. Microbes Infect.">
        <title>Comprehensive subspecies identification of 175 nontuberculous mycobacteria species based on 7547 genomic profiles.</title>
        <authorList>
            <person name="Matsumoto Y."/>
            <person name="Kinjo T."/>
            <person name="Motooka D."/>
            <person name="Nabeya D."/>
            <person name="Jung N."/>
            <person name="Uechi K."/>
            <person name="Horii T."/>
            <person name="Iida T."/>
            <person name="Fujita J."/>
            <person name="Nakamura S."/>
        </authorList>
    </citation>
    <scope>NUCLEOTIDE SEQUENCE [LARGE SCALE GENOMIC DNA]</scope>
    <source>
        <strain evidence="1 2">JCM 30275</strain>
    </source>
</reference>